<dbReference type="InterPro" id="IPR035979">
    <property type="entry name" value="RBD_domain_sf"/>
</dbReference>
<dbReference type="Pfam" id="PF01485">
    <property type="entry name" value="IBR"/>
    <property type="match status" value="1"/>
</dbReference>
<proteinExistence type="predicted"/>
<dbReference type="PROSITE" id="PS50103">
    <property type="entry name" value="ZF_C3H1"/>
    <property type="match status" value="2"/>
</dbReference>
<keyword evidence="5" id="KW-0677">Repeat</keyword>
<evidence type="ECO:0000256" key="7">
    <source>
        <dbReference type="ARBA" id="ARBA00022786"/>
    </source>
</evidence>
<dbReference type="PROSITE" id="PS00518">
    <property type="entry name" value="ZF_RING_1"/>
    <property type="match status" value="1"/>
</dbReference>
<dbReference type="Gene3D" id="3.30.40.10">
    <property type="entry name" value="Zinc/RING finger domain, C3HC4 (zinc finger)"/>
    <property type="match status" value="1"/>
</dbReference>
<sequence>MAPKPCIFFLQNRCTKGSSCPFSHAGSWRASGQPPSRTEVNIVARSKPPEGLFVPCKFFQNGYCSRGTTCIYAHVTPTKQPTATISAPDPAVEVEQRSDSVIPNNIRVHGATLSVTFGPGLEISSMTSASATSIITIHNLPTHATSDTVRGILSEYDRDIPPDSIRIIPLEDCTYATAKLCDIPSAEKAITNLNGMTYEHRTLTFNPYKPKGLSNTSQSATQVICSWFPPSKVATVRFKTSAAAQNAVRTAQGKQVRGRAIEVKLHNVDRNDEVTVGNLSVNTTDKDLRFVMGKDFKKANFHPPNYDESEEEVMVYIVSLLGQKVDEIVSYDLIPTTKNDRKIKAIVKFKSAANAMKAVQEHNGKKMGFLGNGPLYLNLKYAANFKISPAIYKAVATELTKLTTEYEKAVRIKVFGAGTHNLRALTTVRITGQSKSDVSTVKLLVSKIVRGEPCRRPGTGELLWNPFFATPAGIHFVTLLALKTNTYIYADRRKSQLFLFGSPEDRQTAFREVLDKFTAIEENGNDIAFQGPEWRYVMRGGLQALQQRFGDKISINTSRRCLVLKGTPSDVSEVRTILASHVQGNEARRDVEGECPICFDTAENPTKFATCDHFYCQSCLVSYLKSTLDTHKFPLTCIGESRGAQCKSALDFTVAAGVLVPSELDSILDASFTDYIRRRPEEYAYCPTPNCDTVYCPTKIGNVFSCVDCLLEICTNCKVEAHDGMSCEEYKISKHDDKESEEQFQHWKKKHGIQSCPKCKTDIEKISGCNHMTCGTCKTHICWVCLKTFKSSGPVYDHMNREHGNIGIEWG</sequence>
<evidence type="ECO:0000259" key="12">
    <source>
        <dbReference type="PROSITE" id="PS51873"/>
    </source>
</evidence>
<dbReference type="SMART" id="SM00356">
    <property type="entry name" value="ZnF_C3H1"/>
    <property type="match status" value="2"/>
</dbReference>
<dbReference type="GO" id="GO:0016567">
    <property type="term" value="P:protein ubiquitination"/>
    <property type="evidence" value="ECO:0007669"/>
    <property type="project" value="InterPro"/>
</dbReference>
<dbReference type="eggNOG" id="KOG1812">
    <property type="taxonomic scope" value="Eukaryota"/>
</dbReference>
<evidence type="ECO:0000256" key="2">
    <source>
        <dbReference type="ARBA" id="ARBA00012251"/>
    </source>
</evidence>
<feature type="domain" description="RING-type" evidence="12">
    <location>
        <begin position="591"/>
        <end position="811"/>
    </location>
</feature>
<dbReference type="InterPro" id="IPR013083">
    <property type="entry name" value="Znf_RING/FYVE/PHD"/>
</dbReference>
<dbReference type="CDD" id="cd00590">
    <property type="entry name" value="RRM_SF"/>
    <property type="match status" value="3"/>
</dbReference>
<reference evidence="13 14" key="1">
    <citation type="journal article" date="2013" name="PLoS Genet.">
        <title>The genome and development-dependent transcriptomes of Pyronema confluens: a window into fungal evolution.</title>
        <authorList>
            <person name="Traeger S."/>
            <person name="Altegoer F."/>
            <person name="Freitag M."/>
            <person name="Gabaldon T."/>
            <person name="Kempken F."/>
            <person name="Kumar A."/>
            <person name="Marcet-Houben M."/>
            <person name="Poggeler S."/>
            <person name="Stajich J.E."/>
            <person name="Nowrousian M."/>
        </authorList>
    </citation>
    <scope>NUCLEOTIDE SEQUENCE [LARGE SCALE GENOMIC DNA]</scope>
    <source>
        <strain evidence="14">CBS 100304</strain>
        <tissue evidence="13">Vegetative mycelium</tissue>
    </source>
</reference>
<dbReference type="EMBL" id="HF935402">
    <property type="protein sequence ID" value="CCX08239.1"/>
    <property type="molecule type" value="Genomic_DNA"/>
</dbReference>
<dbReference type="CDD" id="cd20335">
    <property type="entry name" value="BRcat_RBR"/>
    <property type="match status" value="1"/>
</dbReference>
<dbReference type="PROSITE" id="PS50089">
    <property type="entry name" value="ZF_RING_2"/>
    <property type="match status" value="1"/>
</dbReference>
<feature type="domain" description="C3H1-type" evidence="11">
    <location>
        <begin position="1"/>
        <end position="27"/>
    </location>
</feature>
<feature type="domain" description="C3H1-type" evidence="11">
    <location>
        <begin position="55"/>
        <end position="77"/>
    </location>
</feature>
<dbReference type="SMART" id="SM00647">
    <property type="entry name" value="IBR"/>
    <property type="match status" value="1"/>
</dbReference>
<dbReference type="SUPFAM" id="SSF54928">
    <property type="entry name" value="RNA-binding domain, RBD"/>
    <property type="match status" value="3"/>
</dbReference>
<evidence type="ECO:0000313" key="14">
    <source>
        <dbReference type="Proteomes" id="UP000018144"/>
    </source>
</evidence>
<dbReference type="STRING" id="1076935.U4KZW8"/>
<evidence type="ECO:0000259" key="11">
    <source>
        <dbReference type="PROSITE" id="PS50103"/>
    </source>
</evidence>
<evidence type="ECO:0000259" key="10">
    <source>
        <dbReference type="PROSITE" id="PS50089"/>
    </source>
</evidence>
<keyword evidence="14" id="KW-1185">Reference proteome</keyword>
<evidence type="ECO:0000256" key="5">
    <source>
        <dbReference type="ARBA" id="ARBA00022737"/>
    </source>
</evidence>
<dbReference type="InterPro" id="IPR002867">
    <property type="entry name" value="IBR_dom"/>
</dbReference>
<dbReference type="InterPro" id="IPR013087">
    <property type="entry name" value="Znf_C2H2_type"/>
</dbReference>
<dbReference type="Gene3D" id="4.10.1000.10">
    <property type="entry name" value="Zinc finger, CCCH-type"/>
    <property type="match status" value="1"/>
</dbReference>
<evidence type="ECO:0000256" key="4">
    <source>
        <dbReference type="ARBA" id="ARBA00022723"/>
    </source>
</evidence>
<dbReference type="GO" id="GO:0003723">
    <property type="term" value="F:RNA binding"/>
    <property type="evidence" value="ECO:0007669"/>
    <property type="project" value="InterPro"/>
</dbReference>
<feature type="domain" description="RING-type" evidence="10">
    <location>
        <begin position="595"/>
        <end position="637"/>
    </location>
</feature>
<dbReference type="InterPro" id="IPR000571">
    <property type="entry name" value="Znf_CCCH"/>
</dbReference>
<accession>U4KZW8</accession>
<dbReference type="SUPFAM" id="SSF90229">
    <property type="entry name" value="CCCH zinc finger"/>
    <property type="match status" value="1"/>
</dbReference>
<evidence type="ECO:0000256" key="1">
    <source>
        <dbReference type="ARBA" id="ARBA00001798"/>
    </source>
</evidence>
<dbReference type="Gene3D" id="3.30.70.330">
    <property type="match status" value="2"/>
</dbReference>
<dbReference type="Pfam" id="PF14608">
    <property type="entry name" value="zf-CCCH_2"/>
    <property type="match status" value="1"/>
</dbReference>
<organism evidence="13 14">
    <name type="scientific">Pyronema omphalodes (strain CBS 100304)</name>
    <name type="common">Pyronema confluens</name>
    <dbReference type="NCBI Taxonomy" id="1076935"/>
    <lineage>
        <taxon>Eukaryota</taxon>
        <taxon>Fungi</taxon>
        <taxon>Dikarya</taxon>
        <taxon>Ascomycota</taxon>
        <taxon>Pezizomycotina</taxon>
        <taxon>Pezizomycetes</taxon>
        <taxon>Pezizales</taxon>
        <taxon>Pyronemataceae</taxon>
        <taxon>Pyronema</taxon>
    </lineage>
</organism>
<dbReference type="Pfam" id="PF13923">
    <property type="entry name" value="zf-C3HC4_2"/>
    <property type="match status" value="1"/>
</dbReference>
<dbReference type="InterPro" id="IPR017907">
    <property type="entry name" value="Znf_RING_CS"/>
</dbReference>
<dbReference type="InterPro" id="IPR031127">
    <property type="entry name" value="E3_UB_ligase_RBR"/>
</dbReference>
<dbReference type="Pfam" id="PF00642">
    <property type="entry name" value="zf-CCCH"/>
    <property type="match status" value="1"/>
</dbReference>
<feature type="zinc finger region" description="C3H1-type" evidence="9">
    <location>
        <begin position="1"/>
        <end position="27"/>
    </location>
</feature>
<dbReference type="PANTHER" id="PTHR11685">
    <property type="entry name" value="RBR FAMILY RING FINGER AND IBR DOMAIN-CONTAINING"/>
    <property type="match status" value="1"/>
</dbReference>
<dbReference type="InterPro" id="IPR012677">
    <property type="entry name" value="Nucleotide-bd_a/b_plait_sf"/>
</dbReference>
<dbReference type="InterPro" id="IPR044066">
    <property type="entry name" value="TRIAD_supradom"/>
</dbReference>
<dbReference type="OMA" id="ACHEPHV"/>
<name>U4KZW8_PYROM</name>
<evidence type="ECO:0000256" key="8">
    <source>
        <dbReference type="ARBA" id="ARBA00022833"/>
    </source>
</evidence>
<keyword evidence="8 9" id="KW-0862">Zinc</keyword>
<dbReference type="Gene3D" id="1.20.120.1750">
    <property type="match status" value="1"/>
</dbReference>
<dbReference type="PROSITE" id="PS00028">
    <property type="entry name" value="ZINC_FINGER_C2H2_1"/>
    <property type="match status" value="1"/>
</dbReference>
<dbReference type="GO" id="GO:0061630">
    <property type="term" value="F:ubiquitin protein ligase activity"/>
    <property type="evidence" value="ECO:0007669"/>
    <property type="project" value="UniProtKB-EC"/>
</dbReference>
<dbReference type="SUPFAM" id="SSF57850">
    <property type="entry name" value="RING/U-box"/>
    <property type="match status" value="3"/>
</dbReference>
<comment type="catalytic activity">
    <reaction evidence="1">
        <text>[E2 ubiquitin-conjugating enzyme]-S-ubiquitinyl-L-cysteine + [acceptor protein]-L-lysine = [E2 ubiquitin-conjugating enzyme]-L-cysteine + [acceptor protein]-N(6)-ubiquitinyl-L-lysine.</text>
        <dbReference type="EC" id="2.3.2.31"/>
    </reaction>
</comment>
<dbReference type="InterPro" id="IPR036855">
    <property type="entry name" value="Znf_CCCH_sf"/>
</dbReference>
<protein>
    <recommendedName>
        <fullName evidence="2">RBR-type E3 ubiquitin transferase</fullName>
        <ecNumber evidence="2">2.3.2.31</ecNumber>
    </recommendedName>
</protein>
<dbReference type="InterPro" id="IPR001841">
    <property type="entry name" value="Znf_RING"/>
</dbReference>
<evidence type="ECO:0000313" key="13">
    <source>
        <dbReference type="EMBL" id="CCX08239.1"/>
    </source>
</evidence>
<dbReference type="AlphaFoldDB" id="U4KZW8"/>
<dbReference type="SMART" id="SM00360">
    <property type="entry name" value="RRM"/>
    <property type="match status" value="2"/>
</dbReference>
<dbReference type="Pfam" id="PF22191">
    <property type="entry name" value="IBR_1"/>
    <property type="match status" value="1"/>
</dbReference>
<dbReference type="OrthoDB" id="10009520at2759"/>
<dbReference type="Proteomes" id="UP000018144">
    <property type="component" value="Unassembled WGS sequence"/>
</dbReference>
<dbReference type="GO" id="GO:0008270">
    <property type="term" value="F:zinc ion binding"/>
    <property type="evidence" value="ECO:0007669"/>
    <property type="project" value="UniProtKB-KW"/>
</dbReference>
<dbReference type="EC" id="2.3.2.31" evidence="2"/>
<feature type="zinc finger region" description="C3H1-type" evidence="9">
    <location>
        <begin position="55"/>
        <end position="77"/>
    </location>
</feature>
<dbReference type="CDD" id="cd22585">
    <property type="entry name" value="Rcat_RBR_DEAH12-like"/>
    <property type="match status" value="1"/>
</dbReference>
<dbReference type="InterPro" id="IPR000504">
    <property type="entry name" value="RRM_dom"/>
</dbReference>
<gene>
    <name evidence="13" type="ORF">PCON_07832</name>
</gene>
<dbReference type="PROSITE" id="PS51873">
    <property type="entry name" value="TRIAD"/>
    <property type="match status" value="1"/>
</dbReference>
<keyword evidence="6 9" id="KW-0863">Zinc-finger</keyword>
<evidence type="ECO:0000256" key="3">
    <source>
        <dbReference type="ARBA" id="ARBA00022679"/>
    </source>
</evidence>
<evidence type="ECO:0000256" key="9">
    <source>
        <dbReference type="PROSITE-ProRule" id="PRU00723"/>
    </source>
</evidence>
<keyword evidence="7" id="KW-0833">Ubl conjugation pathway</keyword>
<keyword evidence="4 9" id="KW-0479">Metal-binding</keyword>
<evidence type="ECO:0000256" key="6">
    <source>
        <dbReference type="ARBA" id="ARBA00022771"/>
    </source>
</evidence>
<keyword evidence="3" id="KW-0808">Transferase</keyword>